<dbReference type="EnsemblMetazoa" id="RPRC001672-RA">
    <property type="protein sequence ID" value="RPRC001672-PA"/>
    <property type="gene ID" value="RPRC001672"/>
</dbReference>
<accession>T1HCA8</accession>
<dbReference type="EMBL" id="ACPB03007744">
    <property type="status" value="NOT_ANNOTATED_CDS"/>
    <property type="molecule type" value="Genomic_DNA"/>
</dbReference>
<dbReference type="SUPFAM" id="SSF51905">
    <property type="entry name" value="FAD/NAD(P)-binding domain"/>
    <property type="match status" value="2"/>
</dbReference>
<evidence type="ECO:0000259" key="2">
    <source>
        <dbReference type="Pfam" id="PF05199"/>
    </source>
</evidence>
<dbReference type="GO" id="GO:0016614">
    <property type="term" value="F:oxidoreductase activity, acting on CH-OH group of donors"/>
    <property type="evidence" value="ECO:0007669"/>
    <property type="project" value="InterPro"/>
</dbReference>
<dbReference type="GO" id="GO:0050660">
    <property type="term" value="F:flavin adenine dinucleotide binding"/>
    <property type="evidence" value="ECO:0007669"/>
    <property type="project" value="InterPro"/>
</dbReference>
<dbReference type="VEuPathDB" id="VectorBase:RPRC001672"/>
<keyword evidence="4" id="KW-1185">Reference proteome</keyword>
<dbReference type="AlphaFoldDB" id="T1HCA8"/>
<dbReference type="STRING" id="13249.T1HCA8"/>
<name>T1HCA8_RHOPR</name>
<dbReference type="SUPFAM" id="SSF54373">
    <property type="entry name" value="FAD-linked reductases, C-terminal domain"/>
    <property type="match status" value="1"/>
</dbReference>
<organism evidence="3 4">
    <name type="scientific">Rhodnius prolixus</name>
    <name type="common">Triatomid bug</name>
    <dbReference type="NCBI Taxonomy" id="13249"/>
    <lineage>
        <taxon>Eukaryota</taxon>
        <taxon>Metazoa</taxon>
        <taxon>Ecdysozoa</taxon>
        <taxon>Arthropoda</taxon>
        <taxon>Hexapoda</taxon>
        <taxon>Insecta</taxon>
        <taxon>Pterygota</taxon>
        <taxon>Neoptera</taxon>
        <taxon>Paraneoptera</taxon>
        <taxon>Hemiptera</taxon>
        <taxon>Heteroptera</taxon>
        <taxon>Panheteroptera</taxon>
        <taxon>Cimicomorpha</taxon>
        <taxon>Reduviidae</taxon>
        <taxon>Triatominae</taxon>
        <taxon>Rhodnius</taxon>
    </lineage>
</organism>
<dbReference type="InterPro" id="IPR007867">
    <property type="entry name" value="GMC_OxRtase_C"/>
</dbReference>
<feature type="domain" description="Glucose-methanol-choline oxidoreductase C-terminal" evidence="2">
    <location>
        <begin position="153"/>
        <end position="294"/>
    </location>
</feature>
<dbReference type="Pfam" id="PF05199">
    <property type="entry name" value="GMC_oxred_C"/>
    <property type="match status" value="1"/>
</dbReference>
<evidence type="ECO:0000313" key="4">
    <source>
        <dbReference type="Proteomes" id="UP000015103"/>
    </source>
</evidence>
<dbReference type="Gene3D" id="3.30.560.10">
    <property type="entry name" value="Glucose Oxidase, domain 3"/>
    <property type="match status" value="1"/>
</dbReference>
<dbReference type="InterPro" id="IPR036188">
    <property type="entry name" value="FAD/NAD-bd_sf"/>
</dbReference>
<dbReference type="Gene3D" id="3.50.50.60">
    <property type="entry name" value="FAD/NAD(P)-binding domain"/>
    <property type="match status" value="1"/>
</dbReference>
<dbReference type="PANTHER" id="PTHR11552">
    <property type="entry name" value="GLUCOSE-METHANOL-CHOLINE GMC OXIDOREDUCTASE"/>
    <property type="match status" value="1"/>
</dbReference>
<dbReference type="eggNOG" id="KOG1238">
    <property type="taxonomic scope" value="Eukaryota"/>
</dbReference>
<dbReference type="HOGENOM" id="CLU_002865_0_1_1"/>
<proteinExistence type="inferred from homology"/>
<dbReference type="InterPro" id="IPR012132">
    <property type="entry name" value="GMC_OxRdtase"/>
</dbReference>
<evidence type="ECO:0000313" key="3">
    <source>
        <dbReference type="EnsemblMetazoa" id="RPRC001672-PA"/>
    </source>
</evidence>
<sequence>MLSGIGPEDELNLNSIPTIVALPGVGQNLQDHVAIGGITYLIDSPWKTRPIGAGCVLPRLLTLNTLRKFVNEKSGPLYGLPTTEAMAFVNTKYANASEDFPDIQLFFASTGDNSDGGIFGRRNHGITDDIYASVFEPILYKDAVTILPLLLRPKSRGWIKLRNNDPTSHPLIYPNYFEDPSDLAIIVEGAKIGYNLSQTEAMQRYNARLHDIPIPDCAHLPFLSDEYWACQARYYTMTIYHPVGTCKMGPDWDAEAVVDPRLRVYGVKALRVIDASIMPTIVSGNTNAPAIMIAEKGADMIKEDWGLLHYYGYE</sequence>
<dbReference type="VEuPathDB" id="VectorBase:RPRC011457"/>
<dbReference type="Proteomes" id="UP000015103">
    <property type="component" value="Unassembled WGS sequence"/>
</dbReference>
<reference evidence="3" key="1">
    <citation type="submission" date="2015-05" db="UniProtKB">
        <authorList>
            <consortium name="EnsemblMetazoa"/>
        </authorList>
    </citation>
    <scope>IDENTIFICATION</scope>
</reference>
<protein>
    <submittedName>
        <fullName evidence="3">Glucose-methanol-choline oxidoreductase C-terminal domain-containing protein</fullName>
    </submittedName>
</protein>
<evidence type="ECO:0000256" key="1">
    <source>
        <dbReference type="ARBA" id="ARBA00010790"/>
    </source>
</evidence>
<comment type="similarity">
    <text evidence="1">Belongs to the GMC oxidoreductase family.</text>
</comment>
<dbReference type="InParanoid" id="T1HCA8"/>
<dbReference type="PANTHER" id="PTHR11552:SF186">
    <property type="entry name" value="GLUCOSE-METHANOL-CHOLINE OXIDOREDUCTASE N-TERMINAL DOMAIN-CONTAINING PROTEIN"/>
    <property type="match status" value="1"/>
</dbReference>